<dbReference type="Gene3D" id="3.10.620.30">
    <property type="match status" value="1"/>
</dbReference>
<organism evidence="2">
    <name type="scientific">hydrothermal vent metagenome</name>
    <dbReference type="NCBI Taxonomy" id="652676"/>
    <lineage>
        <taxon>unclassified sequences</taxon>
        <taxon>metagenomes</taxon>
        <taxon>ecological metagenomes</taxon>
    </lineage>
</organism>
<reference evidence="2" key="1">
    <citation type="submission" date="2018-06" db="EMBL/GenBank/DDBJ databases">
        <authorList>
            <person name="Zhirakovskaya E."/>
        </authorList>
    </citation>
    <scope>NUCLEOTIDE SEQUENCE</scope>
</reference>
<dbReference type="Pfam" id="PF01841">
    <property type="entry name" value="Transglut_core"/>
    <property type="match status" value="1"/>
</dbReference>
<dbReference type="PANTHER" id="PTHR33490">
    <property type="entry name" value="BLR5614 PROTEIN-RELATED"/>
    <property type="match status" value="1"/>
</dbReference>
<dbReference type="AlphaFoldDB" id="A0A3B1BHP9"/>
<evidence type="ECO:0000313" key="2">
    <source>
        <dbReference type="EMBL" id="VAX10050.1"/>
    </source>
</evidence>
<dbReference type="PANTHER" id="PTHR33490:SF3">
    <property type="entry name" value="CONSERVED INTEGRAL MEMBRANE PROTEIN"/>
    <property type="match status" value="1"/>
</dbReference>
<sequence>MEKYLESSRYIDWENPEIVKLSKSLARGLDGEEGIAKSCFEWVRDNIKHSADYKLNPVTCKASDVLKYQTGYCYAKSHLLAALLRANNIPAALCYQRLSIDDNGEPYCLHGLNAVYLKKQGWYRMDARGNKPGVDAQFTPPVERLAFPMRLEGELDLLEMEHEPLHAVVSVLEKYSRYDEVLKNLPDIELARKQKQS</sequence>
<dbReference type="SUPFAM" id="SSF54001">
    <property type="entry name" value="Cysteine proteinases"/>
    <property type="match status" value="1"/>
</dbReference>
<evidence type="ECO:0000259" key="1">
    <source>
        <dbReference type="SMART" id="SM00460"/>
    </source>
</evidence>
<gene>
    <name evidence="2" type="ORF">MNBD_GAMMA26-494</name>
</gene>
<dbReference type="InterPro" id="IPR002931">
    <property type="entry name" value="Transglutaminase-like"/>
</dbReference>
<dbReference type="InterPro" id="IPR038765">
    <property type="entry name" value="Papain-like_cys_pep_sf"/>
</dbReference>
<accession>A0A3B1BHP9</accession>
<proteinExistence type="predicted"/>
<dbReference type="EMBL" id="UOFX01000059">
    <property type="protein sequence ID" value="VAX10050.1"/>
    <property type="molecule type" value="Genomic_DNA"/>
</dbReference>
<protein>
    <recommendedName>
        <fullName evidence="1">Transglutaminase-like domain-containing protein</fullName>
    </recommendedName>
</protein>
<dbReference type="SMART" id="SM00460">
    <property type="entry name" value="TGc"/>
    <property type="match status" value="1"/>
</dbReference>
<name>A0A3B1BHP9_9ZZZZ</name>
<feature type="domain" description="Transglutaminase-like" evidence="1">
    <location>
        <begin position="65"/>
        <end position="129"/>
    </location>
</feature>